<feature type="transmembrane region" description="Helical" evidence="1">
    <location>
        <begin position="146"/>
        <end position="165"/>
    </location>
</feature>
<dbReference type="InterPro" id="IPR012037">
    <property type="entry name" value="Alpha/beta-hydrolase_fam"/>
</dbReference>
<evidence type="ECO:0000259" key="3">
    <source>
        <dbReference type="Pfam" id="PF15420"/>
    </source>
</evidence>
<dbReference type="PIRSF" id="PIRSF007542">
    <property type="entry name" value="UCP007542"/>
    <property type="match status" value="1"/>
</dbReference>
<feature type="transmembrane region" description="Helical" evidence="1">
    <location>
        <begin position="109"/>
        <end position="126"/>
    </location>
</feature>
<protein>
    <recommendedName>
        <fullName evidence="5">Alpha/beta-hydrolase catalytic domain-containing protein</fullName>
    </recommendedName>
</protein>
<gene>
    <name evidence="4" type="ORF">ENP70_19705</name>
</gene>
<evidence type="ECO:0000313" key="4">
    <source>
        <dbReference type="EMBL" id="HEB45857.1"/>
    </source>
</evidence>
<dbReference type="Pfam" id="PF15420">
    <property type="entry name" value="Abhydrolase_9_N"/>
    <property type="match status" value="1"/>
</dbReference>
<feature type="domain" description="Alpha/beta-hydrolase N-terminal" evidence="3">
    <location>
        <begin position="60"/>
        <end position="265"/>
    </location>
</feature>
<comment type="caution">
    <text evidence="4">The sequence shown here is derived from an EMBL/GenBank/DDBJ whole genome shotgun (WGS) entry which is preliminary data.</text>
</comment>
<evidence type="ECO:0000259" key="2">
    <source>
        <dbReference type="Pfam" id="PF10081"/>
    </source>
</evidence>
<dbReference type="EMBL" id="DSKI01001011">
    <property type="protein sequence ID" value="HEB45857.1"/>
    <property type="molecule type" value="Genomic_DNA"/>
</dbReference>
<keyword evidence="1" id="KW-1133">Transmembrane helix</keyword>
<evidence type="ECO:0008006" key="5">
    <source>
        <dbReference type="Google" id="ProtNLM"/>
    </source>
</evidence>
<dbReference type="InterPro" id="IPR027787">
    <property type="entry name" value="Alpha/beta-hydrolase_catalytic"/>
</dbReference>
<feature type="transmembrane region" description="Helical" evidence="1">
    <location>
        <begin position="44"/>
        <end position="65"/>
    </location>
</feature>
<evidence type="ECO:0000256" key="1">
    <source>
        <dbReference type="SAM" id="Phobius"/>
    </source>
</evidence>
<feature type="transmembrane region" description="Helical" evidence="1">
    <location>
        <begin position="186"/>
        <end position="205"/>
    </location>
</feature>
<feature type="transmembrane region" description="Helical" evidence="1">
    <location>
        <begin position="77"/>
        <end position="97"/>
    </location>
</feature>
<sequence length="580" mass="64456">MPFKWQDKSTKLLDRTEREPQRRLRLETGENALSVIVKVLIGKLSLPGVVLAIAFFCASLTPSLMPREAVVQGSLSGLAAAVGYLFGVLLSSLWRFFELPELSLRRDKALFWISAFGVSAMAVALWRSAVWQESARALWQMEPLDASYLEAVLVAASLFFGLLWIGRLFMMLFRRLAARMATIFPARFATAIGFVIAAFIFWSIGENVVLRGALRLADSSFQQLDDLMEDEFAAPTSSAKTGGPDSRLAWHGLGRQGRHYIASGPTREDIERFWGEPALEPIRVYAGLNNGDDIETRVALALEELIRQGGFERSTLVIKAPTGTGWIDPAAADTLDLLLRGDVASVALQYSYLTSWLSLLVEPEYGSESAKALFRAVYRHWKQLPPDERPRLVLYGLSLGALNSQSSVDLLEIVADPFYGALWVGPPFQSRMWSELTAGREAGSPAWLPRYGDGSIVRFTNQQADLNSSYAAWGPLRIVYLQYASDPVVFFETRSAYRAPAWLSGPRGPDVSPELTWYPVLTMLQLLFDMMIATTSPVGYGHVYAPQHHIDPWIAVTGIEVDPADVARLKHHFTEVAKTY</sequence>
<name>A0A7C1SZT2_9HYPH</name>
<proteinExistence type="predicted"/>
<dbReference type="AlphaFoldDB" id="A0A7C1SZT2"/>
<keyword evidence="1" id="KW-0472">Membrane</keyword>
<feature type="domain" description="Alpha/beta-hydrolase catalytic" evidence="2">
    <location>
        <begin position="282"/>
        <end position="568"/>
    </location>
</feature>
<accession>A0A7C1SZT2</accession>
<organism evidence="4">
    <name type="scientific">Agrobacterium albertimagni</name>
    <dbReference type="NCBI Taxonomy" id="147266"/>
    <lineage>
        <taxon>Bacteria</taxon>
        <taxon>Pseudomonadati</taxon>
        <taxon>Pseudomonadota</taxon>
        <taxon>Alphaproteobacteria</taxon>
        <taxon>Hyphomicrobiales</taxon>
        <taxon>Rhizobiaceae</taxon>
        <taxon>Rhizobium/Agrobacterium group</taxon>
        <taxon>Agrobacterium</taxon>
    </lineage>
</organism>
<keyword evidence="1" id="KW-0812">Transmembrane</keyword>
<dbReference type="InterPro" id="IPR027788">
    <property type="entry name" value="Alpha/beta-hydrolase_N_dom"/>
</dbReference>
<reference evidence="4" key="1">
    <citation type="journal article" date="2020" name="mSystems">
        <title>Genome- and Community-Level Interaction Insights into Carbon Utilization and Element Cycling Functions of Hydrothermarchaeota in Hydrothermal Sediment.</title>
        <authorList>
            <person name="Zhou Z."/>
            <person name="Liu Y."/>
            <person name="Xu W."/>
            <person name="Pan J."/>
            <person name="Luo Z.H."/>
            <person name="Li M."/>
        </authorList>
    </citation>
    <scope>NUCLEOTIDE SEQUENCE [LARGE SCALE GENOMIC DNA]</scope>
    <source>
        <strain evidence="4">SpSt-243</strain>
    </source>
</reference>
<dbReference type="Pfam" id="PF10081">
    <property type="entry name" value="Abhydrolase_9"/>
    <property type="match status" value="1"/>
</dbReference>